<sequence>MVVAHSLQTAVEALRRNPVIAGITVLLALFQLPLQFVPLAAPSTTIIASAVSLVATVLVLPFIFGGIFGMADEALDGTTNFGTFVEMGKRHYTSMLGAYLLLLGGSIVFGTIAWVVVGIGTLVAIIPVFDSPQALFPVLLLIMVVGSVLFLLLFLIPFIFIQFYGQAIVFDDEGAFSSFFRSVSIVRQNFWPVVGYSVVVFGISLVFGFFGSLPASTLSSQLSPSATNTLLSEVLSEVLSGVPQISIVASAALTLFATILMGLSAGLLLTFSVAFYRSLATSDNADDANDAAVRGTSA</sequence>
<feature type="domain" description="DUF7847" evidence="2">
    <location>
        <begin position="1"/>
        <end position="279"/>
    </location>
</feature>
<name>A0A482TDR0_9EURY</name>
<dbReference type="EMBL" id="RZHH01000002">
    <property type="protein sequence ID" value="RYJ14997.1"/>
    <property type="molecule type" value="Genomic_DNA"/>
</dbReference>
<dbReference type="AlphaFoldDB" id="A0A482TDR0"/>
<gene>
    <name evidence="3" type="ORF">ELS19_14250</name>
</gene>
<reference evidence="3 4" key="1">
    <citation type="submission" date="2018-12" db="EMBL/GenBank/DDBJ databases">
        <title>Genome analysis provides insights into bioremediation potentialities of Halogeometricum borinquense strain N11.</title>
        <authorList>
            <person name="Najjari A."/>
            <person name="Youssef N."/>
            <person name="Fhoula I."/>
            <person name="Ben Dhia O."/>
            <person name="Mahjoubi M."/>
            <person name="Ouzari H.I."/>
            <person name="Cherif A."/>
        </authorList>
    </citation>
    <scope>NUCLEOTIDE SEQUENCE [LARGE SCALE GENOMIC DNA]</scope>
    <source>
        <strain evidence="3 4">N11</strain>
    </source>
</reference>
<comment type="caution">
    <text evidence="3">The sequence shown here is derived from an EMBL/GenBank/DDBJ whole genome shotgun (WGS) entry which is preliminary data.</text>
</comment>
<feature type="transmembrane region" description="Helical" evidence="1">
    <location>
        <begin position="46"/>
        <end position="68"/>
    </location>
</feature>
<protein>
    <recommendedName>
        <fullName evidence="2">DUF7847 domain-containing protein</fullName>
    </recommendedName>
</protein>
<keyword evidence="1" id="KW-0812">Transmembrane</keyword>
<feature type="transmembrane region" description="Helical" evidence="1">
    <location>
        <begin position="20"/>
        <end position="40"/>
    </location>
</feature>
<keyword evidence="1" id="KW-1133">Transmembrane helix</keyword>
<feature type="transmembrane region" description="Helical" evidence="1">
    <location>
        <begin position="96"/>
        <end position="129"/>
    </location>
</feature>
<evidence type="ECO:0000256" key="1">
    <source>
        <dbReference type="SAM" id="Phobius"/>
    </source>
</evidence>
<organism evidence="3 4">
    <name type="scientific">Halogeometricum borinquense</name>
    <dbReference type="NCBI Taxonomy" id="60847"/>
    <lineage>
        <taxon>Archaea</taxon>
        <taxon>Methanobacteriati</taxon>
        <taxon>Methanobacteriota</taxon>
        <taxon>Stenosarchaea group</taxon>
        <taxon>Halobacteria</taxon>
        <taxon>Halobacteriales</taxon>
        <taxon>Haloferacaceae</taxon>
        <taxon>Halogeometricum</taxon>
    </lineage>
</organism>
<feature type="transmembrane region" description="Helical" evidence="1">
    <location>
        <begin position="245"/>
        <end position="269"/>
    </location>
</feature>
<evidence type="ECO:0000313" key="4">
    <source>
        <dbReference type="Proteomes" id="UP000294028"/>
    </source>
</evidence>
<dbReference type="Proteomes" id="UP000294028">
    <property type="component" value="Unassembled WGS sequence"/>
</dbReference>
<keyword evidence="1" id="KW-0472">Membrane</keyword>
<dbReference type="Pfam" id="PF25231">
    <property type="entry name" value="DUF7847"/>
    <property type="match status" value="1"/>
</dbReference>
<evidence type="ECO:0000259" key="2">
    <source>
        <dbReference type="Pfam" id="PF25231"/>
    </source>
</evidence>
<feature type="transmembrane region" description="Helical" evidence="1">
    <location>
        <begin position="135"/>
        <end position="161"/>
    </location>
</feature>
<dbReference type="InterPro" id="IPR057169">
    <property type="entry name" value="DUF7847"/>
</dbReference>
<proteinExistence type="predicted"/>
<evidence type="ECO:0000313" key="3">
    <source>
        <dbReference type="EMBL" id="RYJ14997.1"/>
    </source>
</evidence>
<accession>A0A482TDR0</accession>
<feature type="transmembrane region" description="Helical" evidence="1">
    <location>
        <begin position="190"/>
        <end position="210"/>
    </location>
</feature>
<dbReference type="RefSeq" id="WP_129785345.1">
    <property type="nucleotide sequence ID" value="NZ_RZHH01000002.1"/>
</dbReference>